<dbReference type="InterPro" id="IPR010559">
    <property type="entry name" value="Sig_transdc_His_kin_internal"/>
</dbReference>
<dbReference type="Gene3D" id="3.30.565.10">
    <property type="entry name" value="Histidine kinase-like ATPase, C-terminal domain"/>
    <property type="match status" value="1"/>
</dbReference>
<evidence type="ECO:0000313" key="6">
    <source>
        <dbReference type="EMBL" id="HJG28089.1"/>
    </source>
</evidence>
<dbReference type="EC" id="2.7.13.3" evidence="2"/>
<dbReference type="InterPro" id="IPR003594">
    <property type="entry name" value="HATPase_dom"/>
</dbReference>
<dbReference type="InterPro" id="IPR036890">
    <property type="entry name" value="HATPase_C_sf"/>
</dbReference>
<evidence type="ECO:0000313" key="7">
    <source>
        <dbReference type="Proteomes" id="UP000782880"/>
    </source>
</evidence>
<dbReference type="GO" id="GO:0000155">
    <property type="term" value="F:phosphorelay sensor kinase activity"/>
    <property type="evidence" value="ECO:0007669"/>
    <property type="project" value="InterPro"/>
</dbReference>
<comment type="caution">
    <text evidence="6">The sequence shown here is derived from an EMBL/GenBank/DDBJ whole genome shotgun (WGS) entry which is preliminary data.</text>
</comment>
<dbReference type="SMART" id="SM00387">
    <property type="entry name" value="HATPase_c"/>
    <property type="match status" value="1"/>
</dbReference>
<evidence type="ECO:0000256" key="1">
    <source>
        <dbReference type="ARBA" id="ARBA00000085"/>
    </source>
</evidence>
<keyword evidence="3" id="KW-0902">Two-component regulatory system</keyword>
<keyword evidence="4" id="KW-1133">Transmembrane helix</keyword>
<dbReference type="SUPFAM" id="SSF55874">
    <property type="entry name" value="ATPase domain of HSP90 chaperone/DNA topoisomerase II/histidine kinase"/>
    <property type="match status" value="1"/>
</dbReference>
<comment type="catalytic activity">
    <reaction evidence="1">
        <text>ATP + protein L-histidine = ADP + protein N-phospho-L-histidine.</text>
        <dbReference type="EC" id="2.7.13.3"/>
    </reaction>
</comment>
<feature type="transmembrane region" description="Helical" evidence="4">
    <location>
        <begin position="43"/>
        <end position="65"/>
    </location>
</feature>
<dbReference type="PANTHER" id="PTHR34220:SF7">
    <property type="entry name" value="SENSOR HISTIDINE KINASE YPDA"/>
    <property type="match status" value="1"/>
</dbReference>
<dbReference type="PRINTS" id="PR00344">
    <property type="entry name" value="BCTRLSENSOR"/>
</dbReference>
<sequence length="345" mass="38468">MNRRQMRFLSVRGACVGLGLALAVLAGATGIVAGAVTGRTAWWALAISLLLLAACTLAGWFWIVLPYYRFEQTIRAFLEDYPAGSAPDSEVPFSPGTERLLEQARAVMNPSQLFKLNKRQAQYLALQNQINPHFLYNTLESIRSEALIARMDGVADMTEALASFFRYTISKVENLVSVEEELQNCQTYFRIQRYRFGERLNLSIEYDPEDRDEIFRCRLPKLTMQPILENSIIHGTELKIGTSQLTIHLERTQRRLLIRVSDDGIGMDPETLARVNGRLGRGGLASVGKEGGGVALVNVDDRIRLLFGSEYGLHVFSVQGSGTDVEITLPAITSDRDIPNREALS</sequence>
<evidence type="ECO:0000256" key="4">
    <source>
        <dbReference type="SAM" id="Phobius"/>
    </source>
</evidence>
<evidence type="ECO:0000256" key="2">
    <source>
        <dbReference type="ARBA" id="ARBA00012438"/>
    </source>
</evidence>
<dbReference type="Proteomes" id="UP000782880">
    <property type="component" value="Unassembled WGS sequence"/>
</dbReference>
<keyword evidence="6" id="KW-0418">Kinase</keyword>
<accession>A0A921LNH6</accession>
<dbReference type="PANTHER" id="PTHR34220">
    <property type="entry name" value="SENSOR HISTIDINE KINASE YPDA"/>
    <property type="match status" value="1"/>
</dbReference>
<dbReference type="InterPro" id="IPR004358">
    <property type="entry name" value="Sig_transdc_His_kin-like_C"/>
</dbReference>
<dbReference type="Pfam" id="PF02518">
    <property type="entry name" value="HATPase_c"/>
    <property type="match status" value="1"/>
</dbReference>
<protein>
    <recommendedName>
        <fullName evidence="2">histidine kinase</fullName>
        <ecNumber evidence="2">2.7.13.3</ecNumber>
    </recommendedName>
</protein>
<keyword evidence="4" id="KW-0472">Membrane</keyword>
<keyword evidence="6" id="KW-0808">Transferase</keyword>
<organism evidence="6 7">
    <name type="scientific">Subdoligranulum variabile</name>
    <dbReference type="NCBI Taxonomy" id="214851"/>
    <lineage>
        <taxon>Bacteria</taxon>
        <taxon>Bacillati</taxon>
        <taxon>Bacillota</taxon>
        <taxon>Clostridia</taxon>
        <taxon>Eubacteriales</taxon>
        <taxon>Oscillospiraceae</taxon>
        <taxon>Subdoligranulum</taxon>
    </lineage>
</organism>
<dbReference type="Pfam" id="PF06580">
    <property type="entry name" value="His_kinase"/>
    <property type="match status" value="1"/>
</dbReference>
<proteinExistence type="predicted"/>
<gene>
    <name evidence="6" type="ORF">K8V20_05530</name>
</gene>
<keyword evidence="4" id="KW-0812">Transmembrane</keyword>
<evidence type="ECO:0000256" key="3">
    <source>
        <dbReference type="ARBA" id="ARBA00023012"/>
    </source>
</evidence>
<reference evidence="6" key="1">
    <citation type="journal article" date="2021" name="PeerJ">
        <title>Extensive microbial diversity within the chicken gut microbiome revealed by metagenomics and culture.</title>
        <authorList>
            <person name="Gilroy R."/>
            <person name="Ravi A."/>
            <person name="Getino M."/>
            <person name="Pursley I."/>
            <person name="Horton D.L."/>
            <person name="Alikhan N.F."/>
            <person name="Baker D."/>
            <person name="Gharbi K."/>
            <person name="Hall N."/>
            <person name="Watson M."/>
            <person name="Adriaenssens E.M."/>
            <person name="Foster-Nyarko E."/>
            <person name="Jarju S."/>
            <person name="Secka A."/>
            <person name="Antonio M."/>
            <person name="Oren A."/>
            <person name="Chaudhuri R.R."/>
            <person name="La Ragione R."/>
            <person name="Hildebrand F."/>
            <person name="Pallen M.J."/>
        </authorList>
    </citation>
    <scope>NUCLEOTIDE SEQUENCE</scope>
    <source>
        <strain evidence="6">ChiBcec21-2208</strain>
    </source>
</reference>
<reference evidence="6" key="2">
    <citation type="submission" date="2021-09" db="EMBL/GenBank/DDBJ databases">
        <authorList>
            <person name="Gilroy R."/>
        </authorList>
    </citation>
    <scope>NUCLEOTIDE SEQUENCE</scope>
    <source>
        <strain evidence="6">ChiBcec21-2208</strain>
    </source>
</reference>
<dbReference type="GO" id="GO:0016020">
    <property type="term" value="C:membrane"/>
    <property type="evidence" value="ECO:0007669"/>
    <property type="project" value="InterPro"/>
</dbReference>
<dbReference type="InterPro" id="IPR050640">
    <property type="entry name" value="Bact_2-comp_sensor_kinase"/>
</dbReference>
<dbReference type="EMBL" id="DYVE01000142">
    <property type="protein sequence ID" value="HJG28089.1"/>
    <property type="molecule type" value="Genomic_DNA"/>
</dbReference>
<evidence type="ECO:0000259" key="5">
    <source>
        <dbReference type="SMART" id="SM00387"/>
    </source>
</evidence>
<name>A0A921LNH6_9FIRM</name>
<dbReference type="AlphaFoldDB" id="A0A921LNH6"/>
<feature type="domain" description="Histidine kinase/HSP90-like ATPase" evidence="5">
    <location>
        <begin position="215"/>
        <end position="333"/>
    </location>
</feature>